<dbReference type="SUPFAM" id="SSF46894">
    <property type="entry name" value="C-terminal effector domain of the bipartite response regulators"/>
    <property type="match status" value="1"/>
</dbReference>
<evidence type="ECO:0000313" key="8">
    <source>
        <dbReference type="Proteomes" id="UP000829476"/>
    </source>
</evidence>
<keyword evidence="5" id="KW-0732">Signal</keyword>
<evidence type="ECO:0000256" key="1">
    <source>
        <dbReference type="ARBA" id="ARBA00023015"/>
    </source>
</evidence>
<dbReference type="PROSITE" id="PS50043">
    <property type="entry name" value="HTH_LUXR_2"/>
    <property type="match status" value="1"/>
</dbReference>
<feature type="domain" description="HTH luxR-type" evidence="6">
    <location>
        <begin position="290"/>
        <end position="354"/>
    </location>
</feature>
<dbReference type="InterPro" id="IPR036388">
    <property type="entry name" value="WH-like_DNA-bd_sf"/>
</dbReference>
<dbReference type="PANTHER" id="PTHR44688:SF16">
    <property type="entry name" value="DNA-BINDING TRANSCRIPTIONAL ACTIVATOR DEVR_DOSR"/>
    <property type="match status" value="1"/>
</dbReference>
<proteinExistence type="predicted"/>
<feature type="signal peptide" evidence="5">
    <location>
        <begin position="1"/>
        <end position="21"/>
    </location>
</feature>
<dbReference type="InterPro" id="IPR016032">
    <property type="entry name" value="Sig_transdc_resp-reg_C-effctor"/>
</dbReference>
<keyword evidence="4" id="KW-0812">Transmembrane</keyword>
<protein>
    <submittedName>
        <fullName evidence="7">LuxR C-terminal-related transcriptional regulator</fullName>
    </submittedName>
</protein>
<keyword evidence="1" id="KW-0805">Transcription regulation</keyword>
<gene>
    <name evidence="7" type="ORF">MQE36_07870</name>
</gene>
<feature type="transmembrane region" description="Helical" evidence="4">
    <location>
        <begin position="260"/>
        <end position="280"/>
    </location>
</feature>
<dbReference type="InterPro" id="IPR000792">
    <property type="entry name" value="Tscrpt_reg_LuxR_C"/>
</dbReference>
<accession>A0ABY3YUY7</accession>
<evidence type="ECO:0000256" key="2">
    <source>
        <dbReference type="ARBA" id="ARBA00023125"/>
    </source>
</evidence>
<keyword evidence="8" id="KW-1185">Reference proteome</keyword>
<sequence length="354" mass="40956">MKLIKHLFFLIIPGLSLNVCAQYKFSGIIDTTAWHNDVYLSIIEDYRHTSGVYPEQIIAKTKADDKGIFTFTGDNLSDNNRIYKIHVDNCRDSDTASSHFNGHCNNSKQILFIARNLDTVFFPISFNNEMFCEVASNNAQTNSLIKTDSLLEEMRFAYAAYQSEANKRLNNKKWFNTLQDFGVQQRDPLAELYIYSFLSDRKNDTHKYYIRDLKENPYYTDLLNRLKNRYPNTDYTHQYETELAADKYMLSSTSGTGFKWTPFLIALLSGSLLANVYLLIRSKKEKREKDAHLINTLSSQEQKVLSLILNNKTNKEIASEIFVSLSTVKTHINNIYKKLGVQSREEVKSLIHKP</sequence>
<organism evidence="7 8">
    <name type="scientific">Zhouia spongiae</name>
    <dbReference type="NCBI Taxonomy" id="2202721"/>
    <lineage>
        <taxon>Bacteria</taxon>
        <taxon>Pseudomonadati</taxon>
        <taxon>Bacteroidota</taxon>
        <taxon>Flavobacteriia</taxon>
        <taxon>Flavobacteriales</taxon>
        <taxon>Flavobacteriaceae</taxon>
        <taxon>Zhouia</taxon>
    </lineage>
</organism>
<keyword evidence="4" id="KW-0472">Membrane</keyword>
<dbReference type="Proteomes" id="UP000829476">
    <property type="component" value="Chromosome"/>
</dbReference>
<dbReference type="CDD" id="cd06170">
    <property type="entry name" value="LuxR_C_like"/>
    <property type="match status" value="1"/>
</dbReference>
<evidence type="ECO:0000313" key="7">
    <source>
        <dbReference type="EMBL" id="UNZ00249.1"/>
    </source>
</evidence>
<evidence type="ECO:0000256" key="4">
    <source>
        <dbReference type="SAM" id="Phobius"/>
    </source>
</evidence>
<dbReference type="Gene3D" id="1.10.10.10">
    <property type="entry name" value="Winged helix-like DNA-binding domain superfamily/Winged helix DNA-binding domain"/>
    <property type="match status" value="1"/>
</dbReference>
<keyword evidence="4" id="KW-1133">Transmembrane helix</keyword>
<name>A0ABY3YUY7_9FLAO</name>
<reference evidence="7 8" key="1">
    <citation type="journal article" date="2018" name="Int. J. Syst. Evol. Microbiol.">
        <title>Zhouia spongiae sp. nov., isolated from a marine sponge.</title>
        <authorList>
            <person name="Zhuang L."/>
            <person name="Lin B."/>
            <person name="Qin F."/>
            <person name="Luo L."/>
        </authorList>
    </citation>
    <scope>NUCLEOTIDE SEQUENCE [LARGE SCALE GENOMIC DNA]</scope>
    <source>
        <strain evidence="7 8">HN-Y44</strain>
    </source>
</reference>
<evidence type="ECO:0000256" key="3">
    <source>
        <dbReference type="ARBA" id="ARBA00023163"/>
    </source>
</evidence>
<dbReference type="SMART" id="SM00421">
    <property type="entry name" value="HTH_LUXR"/>
    <property type="match status" value="1"/>
</dbReference>
<feature type="chain" id="PRO_5047193543" evidence="5">
    <location>
        <begin position="22"/>
        <end position="354"/>
    </location>
</feature>
<evidence type="ECO:0000256" key="5">
    <source>
        <dbReference type="SAM" id="SignalP"/>
    </source>
</evidence>
<evidence type="ECO:0000259" key="6">
    <source>
        <dbReference type="PROSITE" id="PS50043"/>
    </source>
</evidence>
<keyword evidence="3" id="KW-0804">Transcription</keyword>
<dbReference type="RefSeq" id="WP_242938616.1">
    <property type="nucleotide sequence ID" value="NZ_CP094326.1"/>
</dbReference>
<dbReference type="EMBL" id="CP094326">
    <property type="protein sequence ID" value="UNZ00249.1"/>
    <property type="molecule type" value="Genomic_DNA"/>
</dbReference>
<dbReference type="PRINTS" id="PR00038">
    <property type="entry name" value="HTHLUXR"/>
</dbReference>
<dbReference type="Pfam" id="PF00196">
    <property type="entry name" value="GerE"/>
    <property type="match status" value="1"/>
</dbReference>
<keyword evidence="2" id="KW-0238">DNA-binding</keyword>
<dbReference type="PANTHER" id="PTHR44688">
    <property type="entry name" value="DNA-BINDING TRANSCRIPTIONAL ACTIVATOR DEVR_DOSR"/>
    <property type="match status" value="1"/>
</dbReference>